<dbReference type="Gene3D" id="3.60.21.10">
    <property type="match status" value="1"/>
</dbReference>
<dbReference type="Pfam" id="PF00149">
    <property type="entry name" value="Metallophos"/>
    <property type="match status" value="1"/>
</dbReference>
<feature type="domain" description="Purple acid phosphatase N-terminal" evidence="3">
    <location>
        <begin position="182"/>
        <end position="265"/>
    </location>
</feature>
<evidence type="ECO:0000313" key="4">
    <source>
        <dbReference type="EMBL" id="ATX76281.1"/>
    </source>
</evidence>
<dbReference type="Gene3D" id="2.60.40.380">
    <property type="entry name" value="Purple acid phosphatase-like, N-terminal"/>
    <property type="match status" value="1"/>
</dbReference>
<dbReference type="CDD" id="cd00063">
    <property type="entry name" value="FN3"/>
    <property type="match status" value="1"/>
</dbReference>
<sequence length="708" mass="81568">MPDSLVCPFLRLNVLRSFTMSVNRKSPSYWLAFCWITLGAMLFSPTVAATTETGLTIRVNGAEFQSAPTIWAWVSGGTAISESEGYTWNTQPAMQLDAATGFYSWTMNSQYQAELDLGLNLNFIINRADEFSRNRSGCYTDNQWYDSYAECLDLGFTPYIGPYLTLLNPTFADSDNTPTVLDPATSMVINYEVRDVSEYFVGQAYYRPAYSNDWIVQEEDAVEPVDPDLGKVRHITLRNLQPNTQYFYKVTGEGDQFSPQYHFTTAKTNMDYSHFLVVGDMQDEQMAQRWHDVAQSIVADHMDEFDYIITVGDMVKDDMPENGDRFHWWKVFFDKGQELFAYKPMLPAIGNHETPANPALSGKDPDKQWEKEYWSNAEDTRTFRKYFYLNPDMNQPDYYSFRYGNACLISVNSEIPVFYGRHPERNTDDNERRQALWLEAEVNEAQQCAWSFAYWHVPPINPAGGKDEVPFLRPYVDYFNGKLDWSITGHVHEYQRVKPVEATHWSLDFNKTGYGRRNNQGVGYLIAPPAGQWPRNNTSDEMDQLAFYPHNENGVGYEIGFSIIRVDGDDFSLKTYGLGGVGNRVQPAGYRVNDDRTKQLIDSVDYSKADEPYAKVFSFVDFRGSSTNWNRTPMNLVADNTWQFDVTVSNTDGWPRFKFYADYRWYGDQEPDGYTNNYEQPDISFTQGPGLYTITLTDNTRSYRVEKQ</sequence>
<gene>
    <name evidence="4" type="ORF">REIFOR_01133</name>
</gene>
<dbReference type="InterPro" id="IPR029052">
    <property type="entry name" value="Metallo-depent_PP-like"/>
</dbReference>
<feature type="domain" description="Calcineurin-like phosphoesterase" evidence="2">
    <location>
        <begin position="274"/>
        <end position="494"/>
    </location>
</feature>
<dbReference type="AlphaFoldDB" id="A0A2K8KR08"/>
<dbReference type="SUPFAM" id="SSF49363">
    <property type="entry name" value="Purple acid phosphatase, N-terminal domain"/>
    <property type="match status" value="1"/>
</dbReference>
<reference evidence="4 5" key="1">
    <citation type="journal article" date="2017" name="Environ. Microbiol.">
        <title>Genomic and physiological analyses of 'Reinekea forsetii' reveal a versatile opportunistic lifestyle during spring algae blooms.</title>
        <authorList>
            <person name="Avci B."/>
            <person name="Hahnke R.L."/>
            <person name="Chafee M."/>
            <person name="Fischer T."/>
            <person name="Gruber-Vodicka H."/>
            <person name="Tegetmeyer H.E."/>
            <person name="Harder J."/>
            <person name="Fuchs B.M."/>
            <person name="Amann R.I."/>
            <person name="Teeling H."/>
        </authorList>
    </citation>
    <scope>NUCLEOTIDE SEQUENCE [LARGE SCALE GENOMIC DNA]</scope>
    <source>
        <strain evidence="4 5">Hel1_31_D35</strain>
    </source>
</reference>
<evidence type="ECO:0000313" key="5">
    <source>
        <dbReference type="Proteomes" id="UP000229757"/>
    </source>
</evidence>
<dbReference type="EMBL" id="CP011797">
    <property type="protein sequence ID" value="ATX76281.1"/>
    <property type="molecule type" value="Genomic_DNA"/>
</dbReference>
<dbReference type="InterPro" id="IPR015914">
    <property type="entry name" value="PAPs_N"/>
</dbReference>
<protein>
    <submittedName>
        <fullName evidence="4">Putative phosphatase</fullName>
    </submittedName>
</protein>
<dbReference type="Pfam" id="PF16656">
    <property type="entry name" value="Pur_ac_phosph_N"/>
    <property type="match status" value="1"/>
</dbReference>
<dbReference type="PANTHER" id="PTHR22953">
    <property type="entry name" value="ACID PHOSPHATASE RELATED"/>
    <property type="match status" value="1"/>
</dbReference>
<dbReference type="Proteomes" id="UP000229757">
    <property type="component" value="Chromosome"/>
</dbReference>
<evidence type="ECO:0000259" key="2">
    <source>
        <dbReference type="Pfam" id="PF00149"/>
    </source>
</evidence>
<dbReference type="PANTHER" id="PTHR22953:SF153">
    <property type="entry name" value="PURPLE ACID PHOSPHATASE"/>
    <property type="match status" value="1"/>
</dbReference>
<organism evidence="4 5">
    <name type="scientific">Reinekea forsetii</name>
    <dbReference type="NCBI Taxonomy" id="1336806"/>
    <lineage>
        <taxon>Bacteria</taxon>
        <taxon>Pseudomonadati</taxon>
        <taxon>Pseudomonadota</taxon>
        <taxon>Gammaproteobacteria</taxon>
        <taxon>Oceanospirillales</taxon>
        <taxon>Saccharospirillaceae</taxon>
        <taxon>Reinekea</taxon>
    </lineage>
</organism>
<dbReference type="KEGG" id="rfo:REIFOR_01133"/>
<evidence type="ECO:0000259" key="3">
    <source>
        <dbReference type="Pfam" id="PF16656"/>
    </source>
</evidence>
<name>A0A2K8KR08_9GAMM</name>
<keyword evidence="1" id="KW-0732">Signal</keyword>
<proteinExistence type="predicted"/>
<dbReference type="InterPro" id="IPR004843">
    <property type="entry name" value="Calcineurin-like_PHP"/>
</dbReference>
<evidence type="ECO:0000256" key="1">
    <source>
        <dbReference type="ARBA" id="ARBA00022729"/>
    </source>
</evidence>
<dbReference type="GO" id="GO:0046872">
    <property type="term" value="F:metal ion binding"/>
    <property type="evidence" value="ECO:0007669"/>
    <property type="project" value="InterPro"/>
</dbReference>
<dbReference type="InterPro" id="IPR003961">
    <property type="entry name" value="FN3_dom"/>
</dbReference>
<keyword evidence="5" id="KW-1185">Reference proteome</keyword>
<accession>A0A2K8KR08</accession>
<dbReference type="InterPro" id="IPR008963">
    <property type="entry name" value="Purple_acid_Pase-like_N"/>
</dbReference>
<dbReference type="GO" id="GO:0003993">
    <property type="term" value="F:acid phosphatase activity"/>
    <property type="evidence" value="ECO:0007669"/>
    <property type="project" value="InterPro"/>
</dbReference>
<dbReference type="InterPro" id="IPR039331">
    <property type="entry name" value="PAPs-like"/>
</dbReference>
<dbReference type="SUPFAM" id="SSF56300">
    <property type="entry name" value="Metallo-dependent phosphatases"/>
    <property type="match status" value="1"/>
</dbReference>